<dbReference type="AlphaFoldDB" id="X7EFQ9"/>
<proteinExistence type="predicted"/>
<gene>
    <name evidence="2" type="ORF">OCH239_21275</name>
</gene>
<dbReference type="PIRSF" id="PIRSF021308">
    <property type="entry name" value="UCP021308"/>
    <property type="match status" value="1"/>
</dbReference>
<evidence type="ECO:0000313" key="2">
    <source>
        <dbReference type="EMBL" id="ETX14884.1"/>
    </source>
</evidence>
<dbReference type="Proteomes" id="UP000022447">
    <property type="component" value="Unassembled WGS sequence"/>
</dbReference>
<reference evidence="2 3" key="1">
    <citation type="submission" date="2014-01" db="EMBL/GenBank/DDBJ databases">
        <title>Roseivivax halodurans JCM 10272 Genome Sequencing.</title>
        <authorList>
            <person name="Lai Q."/>
            <person name="Li G."/>
            <person name="Shao Z."/>
        </authorList>
    </citation>
    <scope>NUCLEOTIDE SEQUENCE [LARGE SCALE GENOMIC DNA]</scope>
    <source>
        <strain evidence="2 3">JCM 10272</strain>
    </source>
</reference>
<accession>X7EFQ9</accession>
<organism evidence="2 3">
    <name type="scientific">Roseivivax halodurans JCM 10272</name>
    <dbReference type="NCBI Taxonomy" id="1449350"/>
    <lineage>
        <taxon>Bacteria</taxon>
        <taxon>Pseudomonadati</taxon>
        <taxon>Pseudomonadota</taxon>
        <taxon>Alphaproteobacteria</taxon>
        <taxon>Rhodobacterales</taxon>
        <taxon>Roseobacteraceae</taxon>
        <taxon>Roseivivax</taxon>
    </lineage>
</organism>
<dbReference type="InterPro" id="IPR014922">
    <property type="entry name" value="YdhG-like"/>
</dbReference>
<dbReference type="Pfam" id="PF13376">
    <property type="entry name" value="OmdA"/>
    <property type="match status" value="1"/>
</dbReference>
<dbReference type="RefSeq" id="WP_037261853.1">
    <property type="nucleotide sequence ID" value="NZ_JALZ01000008.1"/>
</dbReference>
<evidence type="ECO:0000313" key="3">
    <source>
        <dbReference type="Proteomes" id="UP000022447"/>
    </source>
</evidence>
<dbReference type="STRING" id="1449350.OCH239_21275"/>
<dbReference type="SUPFAM" id="SSF159888">
    <property type="entry name" value="YdhG-like"/>
    <property type="match status" value="1"/>
</dbReference>
<evidence type="ECO:0000259" key="1">
    <source>
        <dbReference type="Pfam" id="PF08818"/>
    </source>
</evidence>
<dbReference type="OrthoDB" id="214150at2"/>
<dbReference type="EMBL" id="JALZ01000008">
    <property type="protein sequence ID" value="ETX14884.1"/>
    <property type="molecule type" value="Genomic_DNA"/>
</dbReference>
<dbReference type="InterPro" id="IPR016786">
    <property type="entry name" value="YdeI_bac"/>
</dbReference>
<keyword evidence="3" id="KW-1185">Reference proteome</keyword>
<name>X7EFQ9_9RHOB</name>
<comment type="caution">
    <text evidence="2">The sequence shown here is derived from an EMBL/GenBank/DDBJ whole genome shotgun (WGS) entry which is preliminary data.</text>
</comment>
<sequence length="195" mass="21291">MGEGDPRIDRYLAKDRPWRAELLALRALLLSEGLSETLKWRSPCYVAHGGNVAMADGMKDCAVVSFFKGVLLEDPEGLLVSPGPNSRSARFYKATSVAQIEADAEKLRALIRQAVENEGAGRKVDLPADDLSLPEELEAALDADPELAEAWQALTPGRRRGYVVHIGGAKQAATRTARIEKHRPRILAGLGMHDR</sequence>
<protein>
    <recommendedName>
        <fullName evidence="1">YdhG-like domain-containing protein</fullName>
    </recommendedName>
</protein>
<feature type="domain" description="YdhG-like" evidence="1">
    <location>
        <begin position="18"/>
        <end position="115"/>
    </location>
</feature>
<dbReference type="eggNOG" id="COG4430">
    <property type="taxonomic scope" value="Bacteria"/>
</dbReference>
<dbReference type="Pfam" id="PF08818">
    <property type="entry name" value="DUF1801"/>
    <property type="match status" value="1"/>
</dbReference>